<proteinExistence type="predicted"/>
<reference evidence="1 2" key="1">
    <citation type="submission" date="2019-06" db="EMBL/GenBank/DDBJ databases">
        <title>Genome of Methylobacterium sp. 17Sr1-39.</title>
        <authorList>
            <person name="Seo T."/>
        </authorList>
    </citation>
    <scope>NUCLEOTIDE SEQUENCE [LARGE SCALE GENOMIC DNA]</scope>
    <source>
        <strain evidence="1 2">17Sr1-39</strain>
    </source>
</reference>
<sequence>MVRQQIAGIPGPMGPASSFRGFGTVDYSDLDAVTLSPSNDVLSGIPLPMVAGQWTRVTRDLQPSDSNRNPLADPFAGFSFWDGALLRAHAVGDIYLYKLTYRVMPTLRGSSLRFAFRPGGNPNFDFGPQPIVLSTDAGSEEIGSETFVTQVRSRFATMGAEVYVWSSSGGQLLEFSPEITPLGHA</sequence>
<accession>A0A5C4LMU2</accession>
<protein>
    <submittedName>
        <fullName evidence="1">Uncharacterized protein</fullName>
    </submittedName>
</protein>
<comment type="caution">
    <text evidence="1">The sequence shown here is derived from an EMBL/GenBank/DDBJ whole genome shotgun (WGS) entry which is preliminary data.</text>
</comment>
<dbReference type="RefSeq" id="WP_139034441.1">
    <property type="nucleotide sequence ID" value="NZ_VDDA01000002.1"/>
</dbReference>
<keyword evidence="2" id="KW-1185">Reference proteome</keyword>
<dbReference type="Proteomes" id="UP000305267">
    <property type="component" value="Unassembled WGS sequence"/>
</dbReference>
<organism evidence="1 2">
    <name type="scientific">Methylobacterium terricola</name>
    <dbReference type="NCBI Taxonomy" id="2583531"/>
    <lineage>
        <taxon>Bacteria</taxon>
        <taxon>Pseudomonadati</taxon>
        <taxon>Pseudomonadota</taxon>
        <taxon>Alphaproteobacteria</taxon>
        <taxon>Hyphomicrobiales</taxon>
        <taxon>Methylobacteriaceae</taxon>
        <taxon>Methylobacterium</taxon>
    </lineage>
</organism>
<name>A0A5C4LMU2_9HYPH</name>
<gene>
    <name evidence="1" type="ORF">FF100_04815</name>
</gene>
<evidence type="ECO:0000313" key="2">
    <source>
        <dbReference type="Proteomes" id="UP000305267"/>
    </source>
</evidence>
<evidence type="ECO:0000313" key="1">
    <source>
        <dbReference type="EMBL" id="TNC14900.1"/>
    </source>
</evidence>
<dbReference type="AlphaFoldDB" id="A0A5C4LMU2"/>
<dbReference type="EMBL" id="VDDA01000002">
    <property type="protein sequence ID" value="TNC14900.1"/>
    <property type="molecule type" value="Genomic_DNA"/>
</dbReference>